<evidence type="ECO:0008006" key="3">
    <source>
        <dbReference type="Google" id="ProtNLM"/>
    </source>
</evidence>
<evidence type="ECO:0000313" key="1">
    <source>
        <dbReference type="EMBL" id="RUS53745.1"/>
    </source>
</evidence>
<dbReference type="InterPro" id="IPR016181">
    <property type="entry name" value="Acyl_CoA_acyltransferase"/>
</dbReference>
<accession>A0A433RRF5</accession>
<dbReference type="AlphaFoldDB" id="A0A433RRF5"/>
<dbReference type="Gene3D" id="3.40.630.30">
    <property type="match status" value="1"/>
</dbReference>
<comment type="caution">
    <text evidence="1">The sequence shown here is derived from an EMBL/GenBank/DDBJ whole genome shotgun (WGS) entry which is preliminary data.</text>
</comment>
<protein>
    <recommendedName>
        <fullName evidence="3">N-acetyltransferase domain-containing protein</fullName>
    </recommendedName>
</protein>
<proteinExistence type="predicted"/>
<dbReference type="EMBL" id="JTFC01000034">
    <property type="protein sequence ID" value="RUS53745.1"/>
    <property type="molecule type" value="Genomic_DNA"/>
</dbReference>
<sequence length="204" mass="24054">MLIVQAPYDRIIFSCWENDSEKIKLLQQFPFQLFRKTYMEKYEISILLEKLNDLTVPLTLLSLKQVLTQPSLEEQLFKLLKYSYEQTHLHNPAQVEDWLIWKEKLLEDNSDLELSCIAIENNRVTAYIFVHPIDEEQYEIGWVGQQGNVNLLPILKKMLIGLQNKGITSVEFEVDTTDYNAWQFADLLDLKSKIGWYSYILKNS</sequence>
<gene>
    <name evidence="1" type="ORF">QI30_14325</name>
</gene>
<dbReference type="Proteomes" id="UP000288623">
    <property type="component" value="Unassembled WGS sequence"/>
</dbReference>
<evidence type="ECO:0000313" key="2">
    <source>
        <dbReference type="Proteomes" id="UP000288623"/>
    </source>
</evidence>
<organism evidence="1 2">
    <name type="scientific">Candidatus Kurthia intestinigallinarum</name>
    <dbReference type="NCBI Taxonomy" id="1562256"/>
    <lineage>
        <taxon>Bacteria</taxon>
        <taxon>Bacillati</taxon>
        <taxon>Bacillota</taxon>
        <taxon>Bacilli</taxon>
        <taxon>Bacillales</taxon>
        <taxon>Caryophanaceae</taxon>
        <taxon>Kurthia</taxon>
    </lineage>
</organism>
<name>A0A433RRF5_9BACL</name>
<reference evidence="1 2" key="1">
    <citation type="submission" date="2014-11" db="EMBL/GenBank/DDBJ databases">
        <title>Genome sequence and analysis of novel Kurthia sp.</title>
        <authorList>
            <person name="Lawson J.N."/>
            <person name="Gonzalez J.E."/>
            <person name="Rinauldi L."/>
            <person name="Xuan Z."/>
            <person name="Firman A."/>
            <person name="Shaddox L."/>
            <person name="Trudeau A."/>
            <person name="Shah S."/>
            <person name="Reiman D."/>
        </authorList>
    </citation>
    <scope>NUCLEOTIDE SEQUENCE [LARGE SCALE GENOMIC DNA]</scope>
    <source>
        <strain evidence="1 2">3B1D</strain>
    </source>
</reference>
<keyword evidence="2" id="KW-1185">Reference proteome</keyword>
<dbReference type="SUPFAM" id="SSF55729">
    <property type="entry name" value="Acyl-CoA N-acyltransferases (Nat)"/>
    <property type="match status" value="1"/>
</dbReference>